<protein>
    <submittedName>
        <fullName evidence="1">Uncharacterized protein</fullName>
    </submittedName>
</protein>
<comment type="caution">
    <text evidence="1">The sequence shown here is derived from an EMBL/GenBank/DDBJ whole genome shotgun (WGS) entry which is preliminary data.</text>
</comment>
<reference evidence="1" key="1">
    <citation type="journal article" date="2019" name="bioRxiv">
        <title>The Genome of the Zebra Mussel, Dreissena polymorpha: A Resource for Invasive Species Research.</title>
        <authorList>
            <person name="McCartney M.A."/>
            <person name="Auch B."/>
            <person name="Kono T."/>
            <person name="Mallez S."/>
            <person name="Zhang Y."/>
            <person name="Obille A."/>
            <person name="Becker A."/>
            <person name="Abrahante J.E."/>
            <person name="Garbe J."/>
            <person name="Badalamenti J.P."/>
            <person name="Herman A."/>
            <person name="Mangelson H."/>
            <person name="Liachko I."/>
            <person name="Sullivan S."/>
            <person name="Sone E.D."/>
            <person name="Koren S."/>
            <person name="Silverstein K.A.T."/>
            <person name="Beckman K.B."/>
            <person name="Gohl D.M."/>
        </authorList>
    </citation>
    <scope>NUCLEOTIDE SEQUENCE</scope>
    <source>
        <strain evidence="1">Duluth1</strain>
        <tissue evidence="1">Whole animal</tissue>
    </source>
</reference>
<proteinExistence type="predicted"/>
<accession>A0A9D4MLC7</accession>
<sequence length="102" mass="11869">MGPCIYQYEDNRCRNEDIIFDDTFCAIVSEFTESNFDQDSVLVEVKNLAPTNVMTKFHEDLTKTKTLRVHLRSLVRGQAIPYKFTQSCHSLIMHLLIRLQDA</sequence>
<name>A0A9D4MLC7_DREPO</name>
<organism evidence="1 2">
    <name type="scientific">Dreissena polymorpha</name>
    <name type="common">Zebra mussel</name>
    <name type="synonym">Mytilus polymorpha</name>
    <dbReference type="NCBI Taxonomy" id="45954"/>
    <lineage>
        <taxon>Eukaryota</taxon>
        <taxon>Metazoa</taxon>
        <taxon>Spiralia</taxon>
        <taxon>Lophotrochozoa</taxon>
        <taxon>Mollusca</taxon>
        <taxon>Bivalvia</taxon>
        <taxon>Autobranchia</taxon>
        <taxon>Heteroconchia</taxon>
        <taxon>Euheterodonta</taxon>
        <taxon>Imparidentia</taxon>
        <taxon>Neoheterodontei</taxon>
        <taxon>Myida</taxon>
        <taxon>Dreissenoidea</taxon>
        <taxon>Dreissenidae</taxon>
        <taxon>Dreissena</taxon>
    </lineage>
</organism>
<dbReference type="EMBL" id="JAIWYP010000001">
    <property type="protein sequence ID" value="KAH3879425.1"/>
    <property type="molecule type" value="Genomic_DNA"/>
</dbReference>
<dbReference type="Proteomes" id="UP000828390">
    <property type="component" value="Unassembled WGS sequence"/>
</dbReference>
<evidence type="ECO:0000313" key="1">
    <source>
        <dbReference type="EMBL" id="KAH3879425.1"/>
    </source>
</evidence>
<dbReference type="AlphaFoldDB" id="A0A9D4MLC7"/>
<evidence type="ECO:0000313" key="2">
    <source>
        <dbReference type="Proteomes" id="UP000828390"/>
    </source>
</evidence>
<gene>
    <name evidence="1" type="ORF">DPMN_003328</name>
</gene>
<keyword evidence="2" id="KW-1185">Reference proteome</keyword>
<reference evidence="1" key="2">
    <citation type="submission" date="2020-11" db="EMBL/GenBank/DDBJ databases">
        <authorList>
            <person name="McCartney M.A."/>
            <person name="Auch B."/>
            <person name="Kono T."/>
            <person name="Mallez S."/>
            <person name="Becker A."/>
            <person name="Gohl D.M."/>
            <person name="Silverstein K.A.T."/>
            <person name="Koren S."/>
            <person name="Bechman K.B."/>
            <person name="Herman A."/>
            <person name="Abrahante J.E."/>
            <person name="Garbe J."/>
        </authorList>
    </citation>
    <scope>NUCLEOTIDE SEQUENCE</scope>
    <source>
        <strain evidence="1">Duluth1</strain>
        <tissue evidence="1">Whole animal</tissue>
    </source>
</reference>